<feature type="transmembrane region" description="Helical" evidence="2">
    <location>
        <begin position="47"/>
        <end position="68"/>
    </location>
</feature>
<protein>
    <recommendedName>
        <fullName evidence="5">DUF4179 domain-containing protein</fullName>
    </recommendedName>
</protein>
<evidence type="ECO:0000313" key="3">
    <source>
        <dbReference type="EMBL" id="SET22089.1"/>
    </source>
</evidence>
<keyword evidence="2" id="KW-1133">Transmembrane helix</keyword>
<accession>A0A1I0CQU4</accession>
<feature type="region of interest" description="Disordered" evidence="1">
    <location>
        <begin position="1"/>
        <end position="22"/>
    </location>
</feature>
<dbReference type="RefSeq" id="WP_090869078.1">
    <property type="nucleotide sequence ID" value="NZ_FOHE01000007.1"/>
</dbReference>
<name>A0A1I0CQU4_9BACI</name>
<keyword evidence="2" id="KW-0472">Membrane</keyword>
<sequence>MNKDNLDKELESMPQTKIKPEQKKRMLHSILHQPVNQKRNNRWKKHWILQTLTAAIVIGLFIVGIQIYQGESPFFSTSDEEEIIDSKPEENTDWSNWISAESIIDVDAFYQSTIPGLRIAEELNQVVEINQKYPLNNDVFLYIDKAWYHEDKIHLFYSMDLSDDEIVTNNLETGVLYDFLLHKENDSTIKLKTDSPSPWSGVVFNDVFNSKVYRVSTITLEDAKQLAGREQLTTTFSIDLYHNEVTLPEIQLPVAYGNQEISSSYLKEWRETMNSTIVLERYDKGADKGYIYGSIESEMGQEIENLHGTITLNNGDRIPIKERIIDLHENEFVIEITELTTESVSMEFDYLSMIEKEDTIDIPIDVSEYEGSVFGDPVEETMKVGVDNVYNTNIILRSLTFDDKGLTVGISTEKVNSNGSSQLNISSITPEKHNERSDSLNIISAVDNHGESAKEHDLLSAEHHQLSSGDELENDILTFGIAKGFIEGKEEITAHIRRLSIGEEFEWNVEIPKQE</sequence>
<dbReference type="EMBL" id="FOHE01000007">
    <property type="protein sequence ID" value="SET22089.1"/>
    <property type="molecule type" value="Genomic_DNA"/>
</dbReference>
<gene>
    <name evidence="3" type="ORF">SAMN05216389_10734</name>
</gene>
<dbReference type="Proteomes" id="UP000198618">
    <property type="component" value="Unassembled WGS sequence"/>
</dbReference>
<proteinExistence type="predicted"/>
<keyword evidence="4" id="KW-1185">Reference proteome</keyword>
<dbReference type="AlphaFoldDB" id="A0A1I0CQU4"/>
<dbReference type="OrthoDB" id="2969451at2"/>
<evidence type="ECO:0000256" key="1">
    <source>
        <dbReference type="SAM" id="MobiDB-lite"/>
    </source>
</evidence>
<evidence type="ECO:0000313" key="4">
    <source>
        <dbReference type="Proteomes" id="UP000198618"/>
    </source>
</evidence>
<organism evidence="3 4">
    <name type="scientific">Oceanobacillus limi</name>
    <dbReference type="NCBI Taxonomy" id="930131"/>
    <lineage>
        <taxon>Bacteria</taxon>
        <taxon>Bacillati</taxon>
        <taxon>Bacillota</taxon>
        <taxon>Bacilli</taxon>
        <taxon>Bacillales</taxon>
        <taxon>Bacillaceae</taxon>
        <taxon>Oceanobacillus</taxon>
    </lineage>
</organism>
<reference evidence="3 4" key="1">
    <citation type="submission" date="2016-10" db="EMBL/GenBank/DDBJ databases">
        <authorList>
            <person name="de Groot N.N."/>
        </authorList>
    </citation>
    <scope>NUCLEOTIDE SEQUENCE [LARGE SCALE GENOMIC DNA]</scope>
    <source>
        <strain evidence="3 4">IBRC-M 10780</strain>
    </source>
</reference>
<keyword evidence="2" id="KW-0812">Transmembrane</keyword>
<feature type="compositionally biased region" description="Basic and acidic residues" evidence="1">
    <location>
        <begin position="1"/>
        <end position="11"/>
    </location>
</feature>
<evidence type="ECO:0008006" key="5">
    <source>
        <dbReference type="Google" id="ProtNLM"/>
    </source>
</evidence>
<evidence type="ECO:0000256" key="2">
    <source>
        <dbReference type="SAM" id="Phobius"/>
    </source>
</evidence>